<reference evidence="1 2" key="1">
    <citation type="submission" date="2017-12" db="EMBL/GenBank/DDBJ databases">
        <title>Phylogenetic diversity of female urinary microbiome.</title>
        <authorList>
            <person name="Thomas-White K."/>
            <person name="Wolfe A.J."/>
        </authorList>
    </citation>
    <scope>NUCLEOTIDE SEQUENCE [LARGE SCALE GENOMIC DNA]</scope>
    <source>
        <strain evidence="1 2">UMB0898</strain>
    </source>
</reference>
<dbReference type="CDD" id="cd09731">
    <property type="entry name" value="Cse2_I-E"/>
    <property type="match status" value="1"/>
</dbReference>
<proteinExistence type="predicted"/>
<dbReference type="NCBIfam" id="TIGR02548">
    <property type="entry name" value="casB_cse2"/>
    <property type="match status" value="1"/>
</dbReference>
<accession>A0A2I1JYT4</accession>
<dbReference type="RefSeq" id="WP_101954374.1">
    <property type="nucleotide sequence ID" value="NZ_PKHE01000013.1"/>
</dbReference>
<evidence type="ECO:0000313" key="2">
    <source>
        <dbReference type="Proteomes" id="UP000234384"/>
    </source>
</evidence>
<dbReference type="EMBL" id="PKHE01000013">
    <property type="protein sequence ID" value="PKY88566.1"/>
    <property type="molecule type" value="Genomic_DNA"/>
</dbReference>
<name>A0A2I1JYT4_9LACT</name>
<protein>
    <submittedName>
        <fullName evidence="1">Type I-E CRISPR-associated protein Cse2/CasB</fullName>
    </submittedName>
</protein>
<dbReference type="Pfam" id="PF09485">
    <property type="entry name" value="CRISPR_Cse2"/>
    <property type="match status" value="1"/>
</dbReference>
<comment type="caution">
    <text evidence="1">The sequence shown here is derived from an EMBL/GenBank/DDBJ whole genome shotgun (WGS) entry which is preliminary data.</text>
</comment>
<dbReference type="Gene3D" id="1.10.520.40">
    <property type="entry name" value="CRISPR-associated protein Cse2"/>
    <property type="match status" value="1"/>
</dbReference>
<dbReference type="AlphaFoldDB" id="A0A2I1JYT4"/>
<dbReference type="InterPro" id="IPR013382">
    <property type="entry name" value="CRISPR-assoc_prot_Cse2"/>
</dbReference>
<dbReference type="OrthoDB" id="1753036at2"/>
<evidence type="ECO:0000313" key="1">
    <source>
        <dbReference type="EMBL" id="PKY88566.1"/>
    </source>
</evidence>
<sequence length="200" mass="23404">MKVQENEVSIYHVTYNILKKLSSTYDHPTGKATLAKLRNSLGRSVRGNSEVWPVLFENLPQTYLGTNSSFTAYEQAILTTLQLYSLHQQGLSTSILNLEDSYMNMGKSLKVLRTEDSKKSIDHRFNTLVTSATYEELIHHLRQLIKLLRSREKETGKVNYAKLSQDLFWYLKGYDENIKLNWSREYYRTNFKGEDQNYEE</sequence>
<dbReference type="Proteomes" id="UP000234384">
    <property type="component" value="Unassembled WGS sequence"/>
</dbReference>
<gene>
    <name evidence="1" type="primary">casB</name>
    <name evidence="1" type="ORF">CYJ57_05410</name>
</gene>
<dbReference type="InterPro" id="IPR038287">
    <property type="entry name" value="Cse2_sf"/>
</dbReference>
<organism evidence="1 2">
    <name type="scientific">Falseniella ignava</name>
    <dbReference type="NCBI Taxonomy" id="137730"/>
    <lineage>
        <taxon>Bacteria</taxon>
        <taxon>Bacillati</taxon>
        <taxon>Bacillota</taxon>
        <taxon>Bacilli</taxon>
        <taxon>Lactobacillales</taxon>
        <taxon>Aerococcaceae</taxon>
        <taxon>Falseniella</taxon>
    </lineage>
</organism>